<accession>A0ABS3JG44</accession>
<sequence length="254" mass="28216">MKYILYLTGLLLLVGLLTGCAQKTVDPTPVSCRILSYQATAPSGATQSYQYEYDSQGRRTRYVCPGTFDTRYSYSADGLLITEAYSTSSGYTSTSEYTLDARKRVMQESFIGSTTNVRYTYTYDADGYLLREEYTIYDKTGKPTGPAYSQSYFYKDGNLDQTSDSQGRGQAFSYTTDSFVPFTGGLNYGKPNRLRYASVQYSYAATPSGTSPAKRTYTYVLDSNSYSINNTTTTTYVNGTSDKSSTSNPVYQCP</sequence>
<evidence type="ECO:0008006" key="4">
    <source>
        <dbReference type="Google" id="ProtNLM"/>
    </source>
</evidence>
<evidence type="ECO:0000256" key="1">
    <source>
        <dbReference type="SAM" id="SignalP"/>
    </source>
</evidence>
<evidence type="ECO:0000313" key="3">
    <source>
        <dbReference type="Proteomes" id="UP000664628"/>
    </source>
</evidence>
<feature type="chain" id="PRO_5046738447" description="YD repeat-containing protein" evidence="1">
    <location>
        <begin position="24"/>
        <end position="254"/>
    </location>
</feature>
<dbReference type="Proteomes" id="UP000664628">
    <property type="component" value="Unassembled WGS sequence"/>
</dbReference>
<keyword evidence="1" id="KW-0732">Signal</keyword>
<name>A0ABS3JG44_9BACT</name>
<keyword evidence="3" id="KW-1185">Reference proteome</keyword>
<organism evidence="2 3">
    <name type="scientific">Fibrella forsythiae</name>
    <dbReference type="NCBI Taxonomy" id="2817061"/>
    <lineage>
        <taxon>Bacteria</taxon>
        <taxon>Pseudomonadati</taxon>
        <taxon>Bacteroidota</taxon>
        <taxon>Cytophagia</taxon>
        <taxon>Cytophagales</taxon>
        <taxon>Spirosomataceae</taxon>
        <taxon>Fibrella</taxon>
    </lineage>
</organism>
<dbReference type="PROSITE" id="PS51257">
    <property type="entry name" value="PROKAR_LIPOPROTEIN"/>
    <property type="match status" value="1"/>
</dbReference>
<feature type="signal peptide" evidence="1">
    <location>
        <begin position="1"/>
        <end position="23"/>
    </location>
</feature>
<gene>
    <name evidence="2" type="ORF">J2I46_10360</name>
</gene>
<dbReference type="RefSeq" id="WP_207328924.1">
    <property type="nucleotide sequence ID" value="NZ_JAFMYW010000002.1"/>
</dbReference>
<proteinExistence type="predicted"/>
<protein>
    <recommendedName>
        <fullName evidence="4">YD repeat-containing protein</fullName>
    </recommendedName>
</protein>
<dbReference type="EMBL" id="JAFMYW010000002">
    <property type="protein sequence ID" value="MBO0948986.1"/>
    <property type="molecule type" value="Genomic_DNA"/>
</dbReference>
<reference evidence="2 3" key="1">
    <citation type="submission" date="2021-03" db="EMBL/GenBank/DDBJ databases">
        <title>Fibrella sp. HMF5405 genome sequencing and assembly.</title>
        <authorList>
            <person name="Kang H."/>
            <person name="Kim H."/>
            <person name="Bae S."/>
            <person name="Joh K."/>
        </authorList>
    </citation>
    <scope>NUCLEOTIDE SEQUENCE [LARGE SCALE GENOMIC DNA]</scope>
    <source>
        <strain evidence="2 3">HMF5405</strain>
    </source>
</reference>
<evidence type="ECO:0000313" key="2">
    <source>
        <dbReference type="EMBL" id="MBO0948986.1"/>
    </source>
</evidence>
<comment type="caution">
    <text evidence="2">The sequence shown here is derived from an EMBL/GenBank/DDBJ whole genome shotgun (WGS) entry which is preliminary data.</text>
</comment>
<dbReference type="Gene3D" id="2.180.10.10">
    <property type="entry name" value="RHS repeat-associated core"/>
    <property type="match status" value="1"/>
</dbReference>